<dbReference type="AlphaFoldDB" id="A0A8H3AHR7"/>
<sequence length="719" mass="80652">MMMFDCTSPFLDGTQTESESEDEVLHDIQSHSPETREYNLNSCPSSEPLPVIRDAGEMCLASVEFLKNFTEEEARDSHAHPHIAEAVDYILGFVDPLLSWERVPHQSFTSITELLRPAFLARLFSLRNVFRRLAANELTQRETDVTIICWADELIVKLCACILHLATGGRMQDVHKVSGIQSIKAMQDSEARRSASLLPVHFDELADLLSPKTASPATARMALILLYGAYILREQYRDPSLEEVDKPSTLSPAVSKHVAKHAMKDTSPAAIYPSVLAEYAMTVSLYVHHNSSLNNPLDAPFASHHEHILIELTDLILDHCSNGLASRNSFSGPLLMLLNDLGVMRWFWERWGDGSTSVASTALQLTRLWIQHYGYRGDKYHLTQFDVLWMAAPCSFQALLHVLNTPSGSSLSETEIVERICDAYILLSKKIKPGDLRYEDILAEVCKKICPYILVQDDNEHTSNLRELIIEFLVTVGPDVLRTAYGDVTKVEFRWNNRGIVEQTLQIIAGMIAGDEPDVQVGWTERQTLRMKHLLDILVVFLHAKTCAASAVVASTTFMPTLIPWASRQPGKRPFSDATYWNVLRASVLMILGLTSSQFKICCSVMTKRFPEFDLDAFVNTILDSDKLTLLETCALARYIISTEEDRILDDPVTVLDMWSHIQDTLLSTLHQRFLGDQEAISVAMSGMLCMSLLSILKSTGKQTSESILPYFGRTLAPI</sequence>
<evidence type="ECO:0000313" key="2">
    <source>
        <dbReference type="Proteomes" id="UP000663846"/>
    </source>
</evidence>
<evidence type="ECO:0000313" key="1">
    <source>
        <dbReference type="EMBL" id="CAE6419011.1"/>
    </source>
</evidence>
<gene>
    <name evidence="1" type="ORF">RDB_LOCUS83556</name>
</gene>
<proteinExistence type="predicted"/>
<dbReference type="EMBL" id="CAJMWS010000320">
    <property type="protein sequence ID" value="CAE6419011.1"/>
    <property type="molecule type" value="Genomic_DNA"/>
</dbReference>
<protein>
    <submittedName>
        <fullName evidence="1">Uncharacterized protein</fullName>
    </submittedName>
</protein>
<reference evidence="1" key="1">
    <citation type="submission" date="2021-01" db="EMBL/GenBank/DDBJ databases">
        <authorList>
            <person name="Kaushik A."/>
        </authorList>
    </citation>
    <scope>NUCLEOTIDE SEQUENCE</scope>
    <source>
        <strain evidence="1">AG1-1C</strain>
    </source>
</reference>
<organism evidence="1 2">
    <name type="scientific">Rhizoctonia solani</name>
    <dbReference type="NCBI Taxonomy" id="456999"/>
    <lineage>
        <taxon>Eukaryota</taxon>
        <taxon>Fungi</taxon>
        <taxon>Dikarya</taxon>
        <taxon>Basidiomycota</taxon>
        <taxon>Agaricomycotina</taxon>
        <taxon>Agaricomycetes</taxon>
        <taxon>Cantharellales</taxon>
        <taxon>Ceratobasidiaceae</taxon>
        <taxon>Rhizoctonia</taxon>
    </lineage>
</organism>
<dbReference type="Proteomes" id="UP000663846">
    <property type="component" value="Unassembled WGS sequence"/>
</dbReference>
<name>A0A8H3AHR7_9AGAM</name>
<comment type="caution">
    <text evidence="1">The sequence shown here is derived from an EMBL/GenBank/DDBJ whole genome shotgun (WGS) entry which is preliminary data.</text>
</comment>
<accession>A0A8H3AHR7</accession>